<dbReference type="STRING" id="888268.A0A1E5V093"/>
<dbReference type="InterPro" id="IPR002902">
    <property type="entry name" value="GNK2"/>
</dbReference>
<feature type="domain" description="Gnk2-homologous" evidence="6">
    <location>
        <begin position="180"/>
        <end position="286"/>
    </location>
</feature>
<dbReference type="AlphaFoldDB" id="A0A1E5V093"/>
<evidence type="ECO:0000256" key="1">
    <source>
        <dbReference type="ARBA" id="ARBA00004613"/>
    </source>
</evidence>
<proteinExistence type="inferred from homology"/>
<name>A0A1E5V093_9POAL</name>
<feature type="domain" description="Gnk2-homologous" evidence="6">
    <location>
        <begin position="72"/>
        <end position="174"/>
    </location>
</feature>
<keyword evidence="4" id="KW-0677">Repeat</keyword>
<dbReference type="InterPro" id="IPR038408">
    <property type="entry name" value="GNK2_sf"/>
</dbReference>
<accession>A0A1E5V093</accession>
<protein>
    <submittedName>
        <fullName evidence="7">Cysteine-rich repeat secretory protein 55</fullName>
    </submittedName>
</protein>
<dbReference type="Proteomes" id="UP000095767">
    <property type="component" value="Unassembled WGS sequence"/>
</dbReference>
<dbReference type="PANTHER" id="PTHR32411:SF44">
    <property type="entry name" value="OS05G0112800 PROTEIN"/>
    <property type="match status" value="1"/>
</dbReference>
<dbReference type="PROSITE" id="PS51473">
    <property type="entry name" value="GNK2"/>
    <property type="match status" value="4"/>
</dbReference>
<dbReference type="Pfam" id="PF01657">
    <property type="entry name" value="Stress-antifung"/>
    <property type="match status" value="4"/>
</dbReference>
<dbReference type="OrthoDB" id="1933521at2759"/>
<evidence type="ECO:0000256" key="4">
    <source>
        <dbReference type="ARBA" id="ARBA00022737"/>
    </source>
</evidence>
<evidence type="ECO:0000256" key="3">
    <source>
        <dbReference type="ARBA" id="ARBA00022729"/>
    </source>
</evidence>
<evidence type="ECO:0000259" key="6">
    <source>
        <dbReference type="PROSITE" id="PS51473"/>
    </source>
</evidence>
<comment type="caution">
    <text evidence="7">The sequence shown here is derived from an EMBL/GenBank/DDBJ whole genome shotgun (WGS) entry which is preliminary data.</text>
</comment>
<dbReference type="EMBL" id="LWDX02056418">
    <property type="protein sequence ID" value="OEL18517.1"/>
    <property type="molecule type" value="Genomic_DNA"/>
</dbReference>
<comment type="subcellular location">
    <subcellularLocation>
        <location evidence="1">Secreted</location>
    </subcellularLocation>
</comment>
<evidence type="ECO:0000256" key="5">
    <source>
        <dbReference type="ARBA" id="ARBA00038515"/>
    </source>
</evidence>
<dbReference type="GO" id="GO:0005576">
    <property type="term" value="C:extracellular region"/>
    <property type="evidence" value="ECO:0007669"/>
    <property type="project" value="UniProtKB-SubCell"/>
</dbReference>
<evidence type="ECO:0000313" key="7">
    <source>
        <dbReference type="EMBL" id="OEL18517.1"/>
    </source>
</evidence>
<keyword evidence="8" id="KW-1185">Reference proteome</keyword>
<comment type="similarity">
    <text evidence="5">Belongs to the cysteine-rich repeat secretory protein family.</text>
</comment>
<dbReference type="InterPro" id="IPR050581">
    <property type="entry name" value="CRR_secretory_protein"/>
</dbReference>
<keyword evidence="2" id="KW-0964">Secreted</keyword>
<gene>
    <name evidence="7" type="ORF">BAE44_0020465</name>
</gene>
<organism evidence="7 8">
    <name type="scientific">Dichanthelium oligosanthes</name>
    <dbReference type="NCBI Taxonomy" id="888268"/>
    <lineage>
        <taxon>Eukaryota</taxon>
        <taxon>Viridiplantae</taxon>
        <taxon>Streptophyta</taxon>
        <taxon>Embryophyta</taxon>
        <taxon>Tracheophyta</taxon>
        <taxon>Spermatophyta</taxon>
        <taxon>Magnoliopsida</taxon>
        <taxon>Liliopsida</taxon>
        <taxon>Poales</taxon>
        <taxon>Poaceae</taxon>
        <taxon>PACMAD clade</taxon>
        <taxon>Panicoideae</taxon>
        <taxon>Panicodae</taxon>
        <taxon>Paniceae</taxon>
        <taxon>Dichantheliinae</taxon>
        <taxon>Dichanthelium</taxon>
    </lineage>
</organism>
<feature type="domain" description="Gnk2-homologous" evidence="6">
    <location>
        <begin position="669"/>
        <end position="775"/>
    </location>
</feature>
<dbReference type="PANTHER" id="PTHR32411">
    <property type="entry name" value="CYSTEINE-RICH REPEAT SECRETORY PROTEIN 38-RELATED"/>
    <property type="match status" value="1"/>
</dbReference>
<feature type="domain" description="Gnk2-homologous" evidence="6">
    <location>
        <begin position="561"/>
        <end position="663"/>
    </location>
</feature>
<dbReference type="Gene3D" id="3.30.430.20">
    <property type="entry name" value="Gnk2 domain, C-X8-C-X2-C motif"/>
    <property type="match status" value="4"/>
</dbReference>
<reference evidence="7 8" key="1">
    <citation type="submission" date="2016-09" db="EMBL/GenBank/DDBJ databases">
        <title>The draft genome of Dichanthelium oligosanthes: A C3 panicoid grass species.</title>
        <authorList>
            <person name="Studer A.J."/>
            <person name="Schnable J.C."/>
            <person name="Brutnell T.P."/>
        </authorList>
    </citation>
    <scope>NUCLEOTIDE SEQUENCE [LARGE SCALE GENOMIC DNA]</scope>
    <source>
        <strain evidence="8">cv. Kellogg 1175</strain>
        <tissue evidence="7">Leaf</tissue>
    </source>
</reference>
<evidence type="ECO:0000313" key="8">
    <source>
        <dbReference type="Proteomes" id="UP000095767"/>
    </source>
</evidence>
<evidence type="ECO:0000256" key="2">
    <source>
        <dbReference type="ARBA" id="ARBA00022525"/>
    </source>
</evidence>
<sequence>MAGCRISCHQSLFCTTYQRSPAAPTLYMHANKHPFISRRETHPPTNKPMESPSPVLLLLLLAAAAAAPQLSSAVDPVGTYCAKNFTGAQTQASISQVLAALVPRASAAYYATATAGSGGSAIWGLAQCRGDIPASDCALCISAAAKVLASTCRGQADARAWYDYCFLRYDDTDFLGLPDTGYTLILINTMNATDPVAFDRAERKLMARVAAAAGDTASGGLARETAKFGSATTIYGLGWCTKDITAADCGLCVAQAVAELPNYCQFRRGCRVLYSSCMARYETYPFFFPVSGADAASSHAGEYEKVILNHHAYSITRRPPMSSSSFFRVLIVYNRPSFTALRSYSQGTVRWSAEVQWSGPKVNTTRMQHLRHAVVLRGVAYWTLRHTALAVRLDTPEPVEVPMPQLGLFDLLQNNRVLGTTPDGKLIFVYMLSCRREYIGIGARVFHAAGEDDGGMSSGKWERYDVSTTIPQLKVKDVYDINVRWFCERSGVIFFTLGEDSSSPGTFMLNLATEEVNKASKSHSLSNFCGKEEEEDIHIGMAPPVLVLLLLTAAAAPQMCSAVDPVNTYCAKNFTGAQTQSSISQVVAALVPRASAAYYATATAGGGGSAVWGLAQCRGDIPASDCALCITAAAKQLASTCRGQADARVWYDYCFMRYDDTDFLGLPDTGYTLILINTMNASDPFEFDSAERKLMARVAAEAGDAASGGLARETAKFDSTTTIYGLGWCTKDISGADCGLCVAQAVAELPNYCRFRRGCRVLYSSCMARYETYPFFFPVNGAAAASSHAGEYQKVILNP</sequence>
<dbReference type="CDD" id="cd23509">
    <property type="entry name" value="Gnk2-like"/>
    <property type="match status" value="4"/>
</dbReference>
<keyword evidence="3" id="KW-0732">Signal</keyword>